<dbReference type="Gene3D" id="1.10.1270.20">
    <property type="entry name" value="tRNA(m1g37)methyltransferase, domain 2"/>
    <property type="match status" value="1"/>
</dbReference>
<dbReference type="FunFam" id="3.40.1280.10:FF:000001">
    <property type="entry name" value="tRNA (guanine-N(1)-)-methyltransferase"/>
    <property type="match status" value="1"/>
</dbReference>
<keyword evidence="11 15" id="KW-0819">tRNA processing</keyword>
<dbReference type="AlphaFoldDB" id="B6FZ74"/>
<evidence type="ECO:0000256" key="6">
    <source>
        <dbReference type="ARBA" id="ARBA00014679"/>
    </source>
</evidence>
<comment type="caution">
    <text evidence="19">The sequence shown here is derived from an EMBL/GenBank/DDBJ whole genome shotgun (WGS) entry which is preliminary data.</text>
</comment>
<accession>B6FZ74</accession>
<evidence type="ECO:0000256" key="11">
    <source>
        <dbReference type="ARBA" id="ARBA00022694"/>
    </source>
</evidence>
<dbReference type="STRING" id="500633.CLOHIR_01178"/>
<dbReference type="SUPFAM" id="SSF75217">
    <property type="entry name" value="alpha/beta knot"/>
    <property type="match status" value="1"/>
</dbReference>
<dbReference type="HOGENOM" id="CLU_047363_0_1_9"/>
<name>B6FZ74_PEPHT</name>
<dbReference type="NCBIfam" id="TIGR00088">
    <property type="entry name" value="trmD"/>
    <property type="match status" value="1"/>
</dbReference>
<dbReference type="PIRSF" id="PIRSF000386">
    <property type="entry name" value="tRNA_mtase"/>
    <property type="match status" value="1"/>
</dbReference>
<dbReference type="FunFam" id="1.10.1270.20:FF:000001">
    <property type="entry name" value="tRNA (guanine-N(1)-)-methyltransferase"/>
    <property type="match status" value="1"/>
</dbReference>
<comment type="subunit">
    <text evidence="4 15 17">Homodimer.</text>
</comment>
<dbReference type="EC" id="2.1.1.228" evidence="5 15"/>
<evidence type="ECO:0000313" key="20">
    <source>
        <dbReference type="Proteomes" id="UP000003178"/>
    </source>
</evidence>
<evidence type="ECO:0000256" key="10">
    <source>
        <dbReference type="ARBA" id="ARBA00022691"/>
    </source>
</evidence>
<dbReference type="InterPro" id="IPR002649">
    <property type="entry name" value="tRNA_m1G_MeTrfase_TrmD"/>
</dbReference>
<dbReference type="eggNOG" id="COG0336">
    <property type="taxonomic scope" value="Bacteria"/>
</dbReference>
<dbReference type="CDD" id="cd18080">
    <property type="entry name" value="TrmD-like"/>
    <property type="match status" value="1"/>
</dbReference>
<dbReference type="Proteomes" id="UP000003178">
    <property type="component" value="Unassembled WGS sequence"/>
</dbReference>
<dbReference type="PANTHER" id="PTHR46417">
    <property type="entry name" value="TRNA (GUANINE-N(1)-)-METHYLTRANSFERASE"/>
    <property type="match status" value="1"/>
</dbReference>
<dbReference type="InterPro" id="IPR029028">
    <property type="entry name" value="Alpha/beta_knot_MTases"/>
</dbReference>
<reference evidence="19 20" key="1">
    <citation type="submission" date="2008-09" db="EMBL/GenBank/DDBJ databases">
        <authorList>
            <person name="Fulton L."/>
            <person name="Clifton S."/>
            <person name="Fulton B."/>
            <person name="Xu J."/>
            <person name="Minx P."/>
            <person name="Pepin K.H."/>
            <person name="Johnson M."/>
            <person name="Thiruvilangam P."/>
            <person name="Bhonagiri V."/>
            <person name="Nash W.E."/>
            <person name="Mardis E.R."/>
            <person name="Wilson R.K."/>
        </authorList>
    </citation>
    <scope>NUCLEOTIDE SEQUENCE [LARGE SCALE GENOMIC DNA]</scope>
    <source>
        <strain evidence="19 20">DSM 13275</strain>
    </source>
</reference>
<comment type="subcellular location">
    <subcellularLocation>
        <location evidence="2 15 17">Cytoplasm</location>
    </subcellularLocation>
</comment>
<evidence type="ECO:0000256" key="16">
    <source>
        <dbReference type="PIRSR" id="PIRSR000386-1"/>
    </source>
</evidence>
<feature type="binding site" evidence="15 16">
    <location>
        <begin position="137"/>
        <end position="142"/>
    </location>
    <ligand>
        <name>S-adenosyl-L-methionine</name>
        <dbReference type="ChEBI" id="CHEBI:59789"/>
    </ligand>
</feature>
<dbReference type="InterPro" id="IPR023148">
    <property type="entry name" value="tRNA_m1G_MeTrfase_C_sf"/>
</dbReference>
<evidence type="ECO:0000256" key="5">
    <source>
        <dbReference type="ARBA" id="ARBA00012807"/>
    </source>
</evidence>
<protein>
    <recommendedName>
        <fullName evidence="6 15">tRNA (guanine-N(1)-)-methyltransferase</fullName>
        <ecNumber evidence="5 15">2.1.1.228</ecNumber>
    </recommendedName>
    <alternativeName>
        <fullName evidence="12 15">M1G-methyltransferase</fullName>
    </alternativeName>
    <alternativeName>
        <fullName evidence="13 15">tRNA [GM37] methyltransferase</fullName>
    </alternativeName>
</protein>
<organism evidence="19 20">
    <name type="scientific">Peptacetobacter hiranonis (strain DSM 13275 / JCM 10541 / KCTC 15199 / TO-931)</name>
    <name type="common">Clostridium hiranonis</name>
    <dbReference type="NCBI Taxonomy" id="500633"/>
    <lineage>
        <taxon>Bacteria</taxon>
        <taxon>Bacillati</taxon>
        <taxon>Bacillota</taxon>
        <taxon>Clostridia</taxon>
        <taxon>Peptostreptococcales</taxon>
        <taxon>Peptostreptococcaceae</taxon>
        <taxon>Peptacetobacter</taxon>
    </lineage>
</organism>
<evidence type="ECO:0000256" key="15">
    <source>
        <dbReference type="HAMAP-Rule" id="MF_00605"/>
    </source>
</evidence>
<comment type="catalytic activity">
    <reaction evidence="14 15 17">
        <text>guanosine(37) in tRNA + S-adenosyl-L-methionine = N(1)-methylguanosine(37) in tRNA + S-adenosyl-L-homocysteine + H(+)</text>
        <dbReference type="Rhea" id="RHEA:36899"/>
        <dbReference type="Rhea" id="RHEA-COMP:10145"/>
        <dbReference type="Rhea" id="RHEA-COMP:10147"/>
        <dbReference type="ChEBI" id="CHEBI:15378"/>
        <dbReference type="ChEBI" id="CHEBI:57856"/>
        <dbReference type="ChEBI" id="CHEBI:59789"/>
        <dbReference type="ChEBI" id="CHEBI:73542"/>
        <dbReference type="ChEBI" id="CHEBI:74269"/>
        <dbReference type="EC" id="2.1.1.228"/>
    </reaction>
</comment>
<feature type="domain" description="tRNA methyltransferase TRMD/TRM10-type" evidence="18">
    <location>
        <begin position="4"/>
        <end position="229"/>
    </location>
</feature>
<evidence type="ECO:0000256" key="3">
    <source>
        <dbReference type="ARBA" id="ARBA00007630"/>
    </source>
</evidence>
<evidence type="ECO:0000256" key="13">
    <source>
        <dbReference type="ARBA" id="ARBA00033392"/>
    </source>
</evidence>
<keyword evidence="10 15" id="KW-0949">S-adenosyl-L-methionine</keyword>
<dbReference type="GO" id="GO:0052906">
    <property type="term" value="F:tRNA (guanine(37)-N1)-methyltransferase activity"/>
    <property type="evidence" value="ECO:0007669"/>
    <property type="project" value="UniProtKB-UniRule"/>
</dbReference>
<dbReference type="Pfam" id="PF01746">
    <property type="entry name" value="tRNA_m1G_MT"/>
    <property type="match status" value="1"/>
</dbReference>
<comment type="function">
    <text evidence="1 15 17">Specifically methylates guanosine-37 in various tRNAs.</text>
</comment>
<dbReference type="NCBIfam" id="NF000648">
    <property type="entry name" value="PRK00026.1"/>
    <property type="match status" value="1"/>
</dbReference>
<evidence type="ECO:0000313" key="19">
    <source>
        <dbReference type="EMBL" id="EEA85178.1"/>
    </source>
</evidence>
<reference evidence="19 20" key="2">
    <citation type="submission" date="2008-10" db="EMBL/GenBank/DDBJ databases">
        <title>Draft genome sequence of Clostridium hiranonis (DSM 13275).</title>
        <authorList>
            <person name="Sudarsanam P."/>
            <person name="Ley R."/>
            <person name="Guruge J."/>
            <person name="Turnbaugh P.J."/>
            <person name="Mahowald M."/>
            <person name="Liep D."/>
            <person name="Gordon J."/>
        </authorList>
    </citation>
    <scope>NUCLEOTIDE SEQUENCE [LARGE SCALE GENOMIC DNA]</scope>
    <source>
        <strain evidence="19 20">DSM 13275</strain>
    </source>
</reference>
<comment type="similarity">
    <text evidence="3 15 17">Belongs to the RNA methyltransferase TrmD family.</text>
</comment>
<sequence>MIDMRFHIMTLFPEIFNSYMNESIMKRAIEKGIIDCKVYNIRDFSENKHKKVDDYPFGGGAGMVMTPQPIIDTYKHIVETNKIENPRVIYLTPKGKVHCQEIAKKLSIEEDVILLCGHYEGIDQRVIDMIVTDEISIGDYVLTGGELAALVVIDSISRLIPGVLGQNESFEDESFENNLLEYPQYTRPRVYEGMEVPEVLLSGNHKKIDEWRREESIKITKERRPDLLDKK</sequence>
<evidence type="ECO:0000256" key="12">
    <source>
        <dbReference type="ARBA" id="ARBA00029736"/>
    </source>
</evidence>
<dbReference type="PANTHER" id="PTHR46417:SF1">
    <property type="entry name" value="TRNA (GUANINE-N(1)-)-METHYLTRANSFERASE"/>
    <property type="match status" value="1"/>
</dbReference>
<evidence type="ECO:0000256" key="7">
    <source>
        <dbReference type="ARBA" id="ARBA00022490"/>
    </source>
</evidence>
<dbReference type="Gene3D" id="3.40.1280.10">
    <property type="match status" value="1"/>
</dbReference>
<dbReference type="HAMAP" id="MF_00605">
    <property type="entry name" value="TrmD"/>
    <property type="match status" value="1"/>
</dbReference>
<evidence type="ECO:0000259" key="18">
    <source>
        <dbReference type="Pfam" id="PF01746"/>
    </source>
</evidence>
<dbReference type="GO" id="GO:0005829">
    <property type="term" value="C:cytosol"/>
    <property type="evidence" value="ECO:0007669"/>
    <property type="project" value="TreeGrafter"/>
</dbReference>
<evidence type="ECO:0000256" key="8">
    <source>
        <dbReference type="ARBA" id="ARBA00022603"/>
    </source>
</evidence>
<dbReference type="GO" id="GO:0002939">
    <property type="term" value="P:tRNA N1-guanine methylation"/>
    <property type="evidence" value="ECO:0007669"/>
    <property type="project" value="TreeGrafter"/>
</dbReference>
<evidence type="ECO:0000256" key="9">
    <source>
        <dbReference type="ARBA" id="ARBA00022679"/>
    </source>
</evidence>
<keyword evidence="8 15" id="KW-0489">Methyltransferase</keyword>
<keyword evidence="20" id="KW-1185">Reference proteome</keyword>
<dbReference type="InterPro" id="IPR029026">
    <property type="entry name" value="tRNA_m1G_MTases_N"/>
</dbReference>
<gene>
    <name evidence="15 19" type="primary">trmD</name>
    <name evidence="19" type="ORF">CLOHIR_01178</name>
</gene>
<evidence type="ECO:0000256" key="1">
    <source>
        <dbReference type="ARBA" id="ARBA00002634"/>
    </source>
</evidence>
<evidence type="ECO:0000256" key="4">
    <source>
        <dbReference type="ARBA" id="ARBA00011738"/>
    </source>
</evidence>
<proteinExistence type="inferred from homology"/>
<keyword evidence="9 15" id="KW-0808">Transferase</keyword>
<evidence type="ECO:0000256" key="2">
    <source>
        <dbReference type="ARBA" id="ARBA00004496"/>
    </source>
</evidence>
<dbReference type="EMBL" id="ABWP01000049">
    <property type="protein sequence ID" value="EEA85178.1"/>
    <property type="molecule type" value="Genomic_DNA"/>
</dbReference>
<evidence type="ECO:0000256" key="14">
    <source>
        <dbReference type="ARBA" id="ARBA00047783"/>
    </source>
</evidence>
<keyword evidence="7 15" id="KW-0963">Cytoplasm</keyword>
<evidence type="ECO:0000256" key="17">
    <source>
        <dbReference type="RuleBase" id="RU003464"/>
    </source>
</evidence>
<dbReference type="InterPro" id="IPR016009">
    <property type="entry name" value="tRNA_MeTrfase_TRMD/TRM10"/>
</dbReference>
<feature type="binding site" evidence="15 16">
    <location>
        <position position="117"/>
    </location>
    <ligand>
        <name>S-adenosyl-L-methionine</name>
        <dbReference type="ChEBI" id="CHEBI:59789"/>
    </ligand>
</feature>